<dbReference type="InterPro" id="IPR024623">
    <property type="entry name" value="YtxH"/>
</dbReference>
<dbReference type="EMBL" id="BARS01002079">
    <property type="protein sequence ID" value="GAF80809.1"/>
    <property type="molecule type" value="Genomic_DNA"/>
</dbReference>
<dbReference type="PANTHER" id="PTHR35792">
    <property type="entry name" value="GENERAL STRESS PROTEIN"/>
    <property type="match status" value="1"/>
</dbReference>
<keyword evidence="1" id="KW-0472">Membrane</keyword>
<sequence length="81" mass="8746">MGEKGSASGFAIGFALGAVVGLAVALLLAPRPGKETRELLKGKAADIPETVREHTADREKVYTKAWTKRKGRPKVSNSYYE</sequence>
<gene>
    <name evidence="2" type="ORF">S01H1_03879</name>
</gene>
<dbReference type="PANTHER" id="PTHR35792:SF1">
    <property type="entry name" value="SLL0268 PROTEIN"/>
    <property type="match status" value="1"/>
</dbReference>
<protein>
    <recommendedName>
        <fullName evidence="3">YtxH domain-containing protein</fullName>
    </recommendedName>
</protein>
<name>X0SIG8_9ZZZZ</name>
<proteinExistence type="predicted"/>
<dbReference type="AlphaFoldDB" id="X0SIG8"/>
<reference evidence="2" key="1">
    <citation type="journal article" date="2014" name="Front. Microbiol.">
        <title>High frequency of phylogenetically diverse reductive dehalogenase-homologous genes in deep subseafloor sedimentary metagenomes.</title>
        <authorList>
            <person name="Kawai M."/>
            <person name="Futagami T."/>
            <person name="Toyoda A."/>
            <person name="Takaki Y."/>
            <person name="Nishi S."/>
            <person name="Hori S."/>
            <person name="Arai W."/>
            <person name="Tsubouchi T."/>
            <person name="Morono Y."/>
            <person name="Uchiyama I."/>
            <person name="Ito T."/>
            <person name="Fujiyama A."/>
            <person name="Inagaki F."/>
            <person name="Takami H."/>
        </authorList>
    </citation>
    <scope>NUCLEOTIDE SEQUENCE</scope>
    <source>
        <strain evidence="2">Expedition CK06-06</strain>
    </source>
</reference>
<keyword evidence="1" id="KW-0812">Transmembrane</keyword>
<dbReference type="Pfam" id="PF12732">
    <property type="entry name" value="YtxH"/>
    <property type="match status" value="1"/>
</dbReference>
<evidence type="ECO:0008006" key="3">
    <source>
        <dbReference type="Google" id="ProtNLM"/>
    </source>
</evidence>
<keyword evidence="1" id="KW-1133">Transmembrane helix</keyword>
<feature type="transmembrane region" description="Helical" evidence="1">
    <location>
        <begin position="6"/>
        <end position="29"/>
    </location>
</feature>
<dbReference type="InterPro" id="IPR052928">
    <property type="entry name" value="Desiccation-related_membrane"/>
</dbReference>
<accession>X0SIG8</accession>
<organism evidence="2">
    <name type="scientific">marine sediment metagenome</name>
    <dbReference type="NCBI Taxonomy" id="412755"/>
    <lineage>
        <taxon>unclassified sequences</taxon>
        <taxon>metagenomes</taxon>
        <taxon>ecological metagenomes</taxon>
    </lineage>
</organism>
<evidence type="ECO:0000313" key="2">
    <source>
        <dbReference type="EMBL" id="GAF80809.1"/>
    </source>
</evidence>
<evidence type="ECO:0000256" key="1">
    <source>
        <dbReference type="SAM" id="Phobius"/>
    </source>
</evidence>
<comment type="caution">
    <text evidence="2">The sequence shown here is derived from an EMBL/GenBank/DDBJ whole genome shotgun (WGS) entry which is preliminary data.</text>
</comment>